<evidence type="ECO:0000313" key="2">
    <source>
        <dbReference type="EMBL" id="MBU4683634.1"/>
    </source>
</evidence>
<evidence type="ECO:0000259" key="1">
    <source>
        <dbReference type="Pfam" id="PF01872"/>
    </source>
</evidence>
<dbReference type="RefSeq" id="WP_216376591.1">
    <property type="nucleotide sequence ID" value="NZ_JAGRYT010000003.1"/>
</dbReference>
<dbReference type="InterPro" id="IPR002734">
    <property type="entry name" value="RibDG_C"/>
</dbReference>
<accession>A0ABS6DK91</accession>
<evidence type="ECO:0000313" key="3">
    <source>
        <dbReference type="Proteomes" id="UP000686327"/>
    </source>
</evidence>
<dbReference type="EMBL" id="JAGRYU010000030">
    <property type="protein sequence ID" value="MBU4683634.1"/>
    <property type="molecule type" value="Genomic_DNA"/>
</dbReference>
<dbReference type="PANTHER" id="PTHR38011">
    <property type="entry name" value="DIHYDROFOLATE REDUCTASE FAMILY PROTEIN (AFU_ORTHOLOGUE AFUA_8G06820)"/>
    <property type="match status" value="1"/>
</dbReference>
<sequence length="179" mass="19513">MTKMIYYVASTLDGFIADETHNLDWLMSFPLGEDATPYDDFYRSVGSVIMGAETFNWIVANSPDGWPYEDVPAFVVTHQKLSVPEGQQITLVQGCANDIAATARAAAQGKNVWLVGGGKTAAYFADADELQRLFITQIPVIIGFGIPLLPVKKTLNFSSVDQRVLKSGAIEFVAEVKSC</sequence>
<keyword evidence="3" id="KW-1185">Reference proteome</keyword>
<proteinExistence type="predicted"/>
<comment type="caution">
    <text evidence="2">The sequence shown here is derived from an EMBL/GenBank/DDBJ whole genome shotgun (WGS) entry which is preliminary data.</text>
</comment>
<dbReference type="Pfam" id="PF01872">
    <property type="entry name" value="RibD_C"/>
    <property type="match status" value="1"/>
</dbReference>
<organism evidence="2 3">
    <name type="scientific">Cedecea davisae</name>
    <dbReference type="NCBI Taxonomy" id="158484"/>
    <lineage>
        <taxon>Bacteria</taxon>
        <taxon>Pseudomonadati</taxon>
        <taxon>Pseudomonadota</taxon>
        <taxon>Gammaproteobacteria</taxon>
        <taxon>Enterobacterales</taxon>
        <taxon>Enterobacteriaceae</taxon>
        <taxon>Cedecea</taxon>
    </lineage>
</organism>
<reference evidence="3" key="2">
    <citation type="submission" date="2023-07" db="EMBL/GenBank/DDBJ databases">
        <title>Cedecea davisae an AmpC producer and its therapeutic implications.</title>
        <authorList>
            <person name="Notter J."/>
        </authorList>
    </citation>
    <scope>NUCLEOTIDE SEQUENCE [LARGE SCALE GENOMIC DNA]</scope>
    <source>
        <strain evidence="3">1</strain>
    </source>
</reference>
<gene>
    <name evidence="2" type="ORF">KC222_16630</name>
</gene>
<name>A0ABS6DK91_9ENTR</name>
<dbReference type="Proteomes" id="UP000686327">
    <property type="component" value="Unassembled WGS sequence"/>
</dbReference>
<reference evidence="2 3" key="1">
    <citation type="submission" date="2021-04" db="EMBL/GenBank/DDBJ databases">
        <authorList>
            <person name="Seiffert S.N."/>
        </authorList>
    </citation>
    <scope>NUCLEOTIDE SEQUENCE [LARGE SCALE GENOMIC DNA]</scope>
    <source>
        <strain evidence="2 3">1</strain>
    </source>
</reference>
<dbReference type="InterPro" id="IPR050765">
    <property type="entry name" value="Riboflavin_Biosynth_HTPR"/>
</dbReference>
<feature type="domain" description="Bacterial bifunctional deaminase-reductase C-terminal" evidence="1">
    <location>
        <begin position="4"/>
        <end position="144"/>
    </location>
</feature>
<dbReference type="PANTHER" id="PTHR38011:SF11">
    <property type="entry name" value="2,5-DIAMINO-6-RIBOSYLAMINO-4(3H)-PYRIMIDINONE 5'-PHOSPHATE REDUCTASE"/>
    <property type="match status" value="1"/>
</dbReference>
<protein>
    <submittedName>
        <fullName evidence="2">Dihydrofolate reductase</fullName>
    </submittedName>
</protein>